<evidence type="ECO:0000313" key="2">
    <source>
        <dbReference type="EMBL" id="TGG36778.1"/>
    </source>
</evidence>
<dbReference type="Proteomes" id="UP000297635">
    <property type="component" value="Unassembled WGS sequence"/>
</dbReference>
<dbReference type="RefSeq" id="WP_135472489.1">
    <property type="nucleotide sequence ID" value="NZ_CASJDB010000058.1"/>
</dbReference>
<dbReference type="Pfam" id="PF08534">
    <property type="entry name" value="Redoxin"/>
    <property type="match status" value="1"/>
</dbReference>
<dbReference type="InterPro" id="IPR013766">
    <property type="entry name" value="Thioredoxin_domain"/>
</dbReference>
<dbReference type="PROSITE" id="PS51257">
    <property type="entry name" value="PROKAR_LIPOPROTEIN"/>
    <property type="match status" value="1"/>
</dbReference>
<protein>
    <submittedName>
        <fullName evidence="2">AhpC/TSA family protein</fullName>
    </submittedName>
</protein>
<feature type="domain" description="Thioredoxin" evidence="1">
    <location>
        <begin position="227"/>
        <end position="380"/>
    </location>
</feature>
<dbReference type="InterPro" id="IPR013740">
    <property type="entry name" value="Redoxin"/>
</dbReference>
<dbReference type="PANTHER" id="PTHR42852">
    <property type="entry name" value="THIOL:DISULFIDE INTERCHANGE PROTEIN DSBE"/>
    <property type="match status" value="1"/>
</dbReference>
<accession>A0A4Z0V4A7</accession>
<evidence type="ECO:0000259" key="1">
    <source>
        <dbReference type="PROSITE" id="PS51352"/>
    </source>
</evidence>
<dbReference type="GO" id="GO:0016209">
    <property type="term" value="F:antioxidant activity"/>
    <property type="evidence" value="ECO:0007669"/>
    <property type="project" value="InterPro"/>
</dbReference>
<dbReference type="Pfam" id="PF14289">
    <property type="entry name" value="DUF4369"/>
    <property type="match status" value="1"/>
</dbReference>
<dbReference type="AlphaFoldDB" id="A0A4Z0V4A7"/>
<dbReference type="CDD" id="cd02966">
    <property type="entry name" value="TlpA_like_family"/>
    <property type="match status" value="1"/>
</dbReference>
<keyword evidence="3" id="KW-1185">Reference proteome</keyword>
<dbReference type="Gene3D" id="3.40.30.10">
    <property type="entry name" value="Glutaredoxin"/>
    <property type="match status" value="1"/>
</dbReference>
<proteinExistence type="predicted"/>
<evidence type="ECO:0000313" key="3">
    <source>
        <dbReference type="Proteomes" id="UP000297635"/>
    </source>
</evidence>
<dbReference type="PANTHER" id="PTHR42852:SF13">
    <property type="entry name" value="PROTEIN DIPZ"/>
    <property type="match status" value="1"/>
</dbReference>
<dbReference type="GeneID" id="82150742"/>
<gene>
    <name evidence="2" type="ORF">EZ315_13170</name>
</gene>
<dbReference type="EMBL" id="SJSA01000002">
    <property type="protein sequence ID" value="TGG36778.1"/>
    <property type="molecule type" value="Genomic_DNA"/>
</dbReference>
<dbReference type="InterPro" id="IPR050553">
    <property type="entry name" value="Thioredoxin_ResA/DsbE_sf"/>
</dbReference>
<sequence>MKQLSILALGAVAVLTACNSRPANQFDLKGTIDGADGQTIYLVYARNDSVKTDSTVIADGTFAFTGIAEVPVSATFYMGDVMNWESKTRAGIYLEPSEMTVTGLTAEDFSGAKISGSRTQDEMYEYEALIRPIQEEIKSVRQAMQGADQLARPALEAKSDSLGNIYDTMTIEFIKSHPASYYSAVLLNMTAGHMSYPDLKAAFDGLTPEVQASAEEVAQELEVLESIQPGKPAPDLIGNNPDGKEIRLSDLKGKVVLIDFWATWCGPCRAALPHVRELYNKYHDRGFEVFCVADNDSSPDKWKEVIVEEGIEDYHNILRGLKMNTTPDGQFAGYDKSGDQSDKYAVHYLPTKYLIAADGTVIGKMDTNEELDARFAEIFR</sequence>
<comment type="caution">
    <text evidence="2">The sequence shown here is derived from an EMBL/GenBank/DDBJ whole genome shotgun (WGS) entry which is preliminary data.</text>
</comment>
<dbReference type="InterPro" id="IPR036249">
    <property type="entry name" value="Thioredoxin-like_sf"/>
</dbReference>
<name>A0A4Z0V4A7_9BACT</name>
<dbReference type="PROSITE" id="PS51352">
    <property type="entry name" value="THIOREDOXIN_2"/>
    <property type="match status" value="1"/>
</dbReference>
<dbReference type="SUPFAM" id="SSF52833">
    <property type="entry name" value="Thioredoxin-like"/>
    <property type="match status" value="1"/>
</dbReference>
<dbReference type="GO" id="GO:0016491">
    <property type="term" value="F:oxidoreductase activity"/>
    <property type="evidence" value="ECO:0007669"/>
    <property type="project" value="InterPro"/>
</dbReference>
<organism evidence="2 3">
    <name type="scientific">Duncaniella freteri</name>
    <dbReference type="NCBI Taxonomy" id="2530391"/>
    <lineage>
        <taxon>Bacteria</taxon>
        <taxon>Pseudomonadati</taxon>
        <taxon>Bacteroidota</taxon>
        <taxon>Bacteroidia</taxon>
        <taxon>Bacteroidales</taxon>
        <taxon>Muribaculaceae</taxon>
        <taxon>Duncaniella</taxon>
    </lineage>
</organism>
<reference evidence="2 3" key="1">
    <citation type="submission" date="2019-02" db="EMBL/GenBank/DDBJ databases">
        <title>Isolation and identification of novel species under the genus Muribaculum.</title>
        <authorList>
            <person name="Miyake S."/>
            <person name="Ding Y."/>
            <person name="Low A."/>
            <person name="Soh M."/>
            <person name="Seedorf H."/>
        </authorList>
    </citation>
    <scope>NUCLEOTIDE SEQUENCE [LARGE SCALE GENOMIC DNA]</scope>
    <source>
        <strain evidence="2 3">TLL-A3</strain>
    </source>
</reference>
<dbReference type="InterPro" id="IPR025380">
    <property type="entry name" value="DUF4369"/>
</dbReference>